<protein>
    <submittedName>
        <fullName evidence="2">Uncharacterized protein</fullName>
    </submittedName>
</protein>
<accession>A0A6A4SGC7</accession>
<gene>
    <name evidence="2" type="ORF">F2P81_015833</name>
</gene>
<organism evidence="2 3">
    <name type="scientific">Scophthalmus maximus</name>
    <name type="common">Turbot</name>
    <name type="synonym">Psetta maxima</name>
    <dbReference type="NCBI Taxonomy" id="52904"/>
    <lineage>
        <taxon>Eukaryota</taxon>
        <taxon>Metazoa</taxon>
        <taxon>Chordata</taxon>
        <taxon>Craniata</taxon>
        <taxon>Vertebrata</taxon>
        <taxon>Euteleostomi</taxon>
        <taxon>Actinopterygii</taxon>
        <taxon>Neopterygii</taxon>
        <taxon>Teleostei</taxon>
        <taxon>Neoteleostei</taxon>
        <taxon>Acanthomorphata</taxon>
        <taxon>Carangaria</taxon>
        <taxon>Pleuronectiformes</taxon>
        <taxon>Pleuronectoidei</taxon>
        <taxon>Scophthalmidae</taxon>
        <taxon>Scophthalmus</taxon>
    </lineage>
</organism>
<feature type="compositionally biased region" description="Basic and acidic residues" evidence="1">
    <location>
        <begin position="1"/>
        <end position="30"/>
    </location>
</feature>
<evidence type="ECO:0000313" key="2">
    <source>
        <dbReference type="EMBL" id="KAF0031278.1"/>
    </source>
</evidence>
<dbReference type="AlphaFoldDB" id="A0A6A4SGC7"/>
<comment type="caution">
    <text evidence="2">The sequence shown here is derived from an EMBL/GenBank/DDBJ whole genome shotgun (WGS) entry which is preliminary data.</text>
</comment>
<dbReference type="EMBL" id="VEVO01000014">
    <property type="protein sequence ID" value="KAF0031278.1"/>
    <property type="molecule type" value="Genomic_DNA"/>
</dbReference>
<evidence type="ECO:0000313" key="3">
    <source>
        <dbReference type="Proteomes" id="UP000438429"/>
    </source>
</evidence>
<sequence>MRKKAGRAEKEGRGCSHVFEQRPWRREGRAESPNLGASESTRRRDAASGGKDAGGTSVTHGQFGQKRFNCSQVNFHSKLSGRCRDVVCSVRILTDLRKNPQKKSIHGRCTQSTLRAHRSVRSHQSSVLTSRCCCRSHPARRRRRLSCSASVCNGPEEESGVEAICCRRTKTSPLLPDVFLCSVIGYCLFCRSLRGAITDAIFINPQNLNDDKNLEQLLHISLLHWIARLKTTSCQSSEQVIMMPMLRHKPIHLPSAAHKQSINILRRDRPASATGSQQPRRLLGSKVVYRYEILIIEEAALGFLKNLINASALR</sequence>
<dbReference type="Proteomes" id="UP000438429">
    <property type="component" value="Unassembled WGS sequence"/>
</dbReference>
<feature type="region of interest" description="Disordered" evidence="1">
    <location>
        <begin position="1"/>
        <end position="60"/>
    </location>
</feature>
<reference evidence="2 3" key="1">
    <citation type="submission" date="2019-06" db="EMBL/GenBank/DDBJ databases">
        <title>Draft genomes of female and male turbot (Scophthalmus maximus).</title>
        <authorList>
            <person name="Xu H."/>
            <person name="Xu X.-W."/>
            <person name="Shao C."/>
            <person name="Chen S."/>
        </authorList>
    </citation>
    <scope>NUCLEOTIDE SEQUENCE [LARGE SCALE GENOMIC DNA]</scope>
    <source>
        <strain evidence="2">Ysfricsl-2016a</strain>
        <tissue evidence="2">Blood</tissue>
    </source>
</reference>
<proteinExistence type="predicted"/>
<name>A0A6A4SGC7_SCOMX</name>
<evidence type="ECO:0000256" key="1">
    <source>
        <dbReference type="SAM" id="MobiDB-lite"/>
    </source>
</evidence>